<feature type="domain" description="Proteasome adapter and scaffold protein ECM29 HEAT-repeat" evidence="7">
    <location>
        <begin position="1984"/>
        <end position="2038"/>
    </location>
</feature>
<protein>
    <recommendedName>
        <fullName evidence="10">ARM repeat superfamily protein</fullName>
    </recommendedName>
</protein>
<keyword evidence="4" id="KW-0647">Proteasome</keyword>
<feature type="compositionally biased region" description="Gly residues" evidence="5">
    <location>
        <begin position="1562"/>
        <end position="1571"/>
    </location>
</feature>
<keyword evidence="9" id="KW-1185">Reference proteome</keyword>
<reference evidence="8 9" key="1">
    <citation type="journal article" date="2021" name="Sci. Rep.">
        <title>Genome sequencing of the multicellular alga Astrephomene provides insights into convergent evolution of germ-soma differentiation.</title>
        <authorList>
            <person name="Yamashita S."/>
            <person name="Yamamoto K."/>
            <person name="Matsuzaki R."/>
            <person name="Suzuki S."/>
            <person name="Yamaguchi H."/>
            <person name="Hirooka S."/>
            <person name="Minakuchi Y."/>
            <person name="Miyagishima S."/>
            <person name="Kawachi M."/>
            <person name="Toyoda A."/>
            <person name="Nozaki H."/>
        </authorList>
    </citation>
    <scope>NUCLEOTIDE SEQUENCE [LARGE SCALE GENOMIC DNA]</scope>
    <source>
        <strain evidence="8 9">NIES-4017</strain>
    </source>
</reference>
<dbReference type="GO" id="GO:0060090">
    <property type="term" value="F:molecular adaptor activity"/>
    <property type="evidence" value="ECO:0007669"/>
    <property type="project" value="InterPro"/>
</dbReference>
<evidence type="ECO:0000256" key="3">
    <source>
        <dbReference type="ARBA" id="ARBA00022737"/>
    </source>
</evidence>
<dbReference type="GO" id="GO:0000502">
    <property type="term" value="C:proteasome complex"/>
    <property type="evidence" value="ECO:0007669"/>
    <property type="project" value="UniProtKB-KW"/>
</dbReference>
<feature type="region of interest" description="Disordered" evidence="5">
    <location>
        <begin position="1378"/>
        <end position="1419"/>
    </location>
</feature>
<dbReference type="GO" id="GO:0036503">
    <property type="term" value="P:ERAD pathway"/>
    <property type="evidence" value="ECO:0007669"/>
    <property type="project" value="TreeGrafter"/>
</dbReference>
<keyword evidence="2" id="KW-0963">Cytoplasm</keyword>
<comment type="subcellular location">
    <subcellularLocation>
        <location evidence="1">Cytoplasm</location>
    </subcellularLocation>
</comment>
<feature type="compositionally biased region" description="Low complexity" evidence="5">
    <location>
        <begin position="457"/>
        <end position="470"/>
    </location>
</feature>
<dbReference type="InterPro" id="IPR011989">
    <property type="entry name" value="ARM-like"/>
</dbReference>
<feature type="region of interest" description="Disordered" evidence="5">
    <location>
        <begin position="449"/>
        <end position="470"/>
    </location>
</feature>
<evidence type="ECO:0000259" key="7">
    <source>
        <dbReference type="Pfam" id="PF24492"/>
    </source>
</evidence>
<evidence type="ECO:0000256" key="1">
    <source>
        <dbReference type="ARBA" id="ARBA00004496"/>
    </source>
</evidence>
<dbReference type="GO" id="GO:0005737">
    <property type="term" value="C:cytoplasm"/>
    <property type="evidence" value="ECO:0007669"/>
    <property type="project" value="UniProtKB-SubCell"/>
</dbReference>
<feature type="compositionally biased region" description="Low complexity" evidence="5">
    <location>
        <begin position="747"/>
        <end position="760"/>
    </location>
</feature>
<feature type="region of interest" description="Disordered" evidence="5">
    <location>
        <begin position="743"/>
        <end position="777"/>
    </location>
</feature>
<dbReference type="GO" id="GO:0005634">
    <property type="term" value="C:nucleus"/>
    <property type="evidence" value="ECO:0007669"/>
    <property type="project" value="TreeGrafter"/>
</dbReference>
<feature type="region of interest" description="Disordered" evidence="5">
    <location>
        <begin position="861"/>
        <end position="904"/>
    </location>
</feature>
<feature type="compositionally biased region" description="Acidic residues" evidence="5">
    <location>
        <begin position="887"/>
        <end position="899"/>
    </location>
</feature>
<gene>
    <name evidence="8" type="ORF">Agub_g8793</name>
</gene>
<feature type="compositionally biased region" description="Low complexity" evidence="5">
    <location>
        <begin position="2275"/>
        <end position="2300"/>
    </location>
</feature>
<dbReference type="GO" id="GO:0043248">
    <property type="term" value="P:proteasome assembly"/>
    <property type="evidence" value="ECO:0007669"/>
    <property type="project" value="InterPro"/>
</dbReference>
<feature type="compositionally biased region" description="Low complexity" evidence="5">
    <location>
        <begin position="1572"/>
        <end position="1582"/>
    </location>
</feature>
<dbReference type="InterPro" id="IPR055443">
    <property type="entry name" value="HEAT_ECM29"/>
</dbReference>
<feature type="compositionally biased region" description="Basic residues" evidence="5">
    <location>
        <begin position="1643"/>
        <end position="1659"/>
    </location>
</feature>
<feature type="compositionally biased region" description="Low complexity" evidence="5">
    <location>
        <begin position="1968"/>
        <end position="1978"/>
    </location>
</feature>
<dbReference type="Pfam" id="PF24492">
    <property type="entry name" value="HEAT_ECM29"/>
    <property type="match status" value="2"/>
</dbReference>
<feature type="compositionally biased region" description="Pro residues" evidence="5">
    <location>
        <begin position="2436"/>
        <end position="2458"/>
    </location>
</feature>
<evidence type="ECO:0000256" key="2">
    <source>
        <dbReference type="ARBA" id="ARBA00022490"/>
    </source>
</evidence>
<dbReference type="PANTHER" id="PTHR23346">
    <property type="entry name" value="TRANSLATIONAL ACTIVATOR GCN1-RELATED"/>
    <property type="match status" value="1"/>
</dbReference>
<dbReference type="SUPFAM" id="SSF48371">
    <property type="entry name" value="ARM repeat"/>
    <property type="match status" value="3"/>
</dbReference>
<evidence type="ECO:0008006" key="10">
    <source>
        <dbReference type="Google" id="ProtNLM"/>
    </source>
</evidence>
<feature type="domain" description="Proteasome component Ecm29 N-terminal" evidence="6">
    <location>
        <begin position="242"/>
        <end position="734"/>
    </location>
</feature>
<feature type="compositionally biased region" description="Gly residues" evidence="5">
    <location>
        <begin position="761"/>
        <end position="776"/>
    </location>
</feature>
<evidence type="ECO:0000256" key="4">
    <source>
        <dbReference type="ARBA" id="ARBA00022942"/>
    </source>
</evidence>
<dbReference type="InterPro" id="IPR024372">
    <property type="entry name" value="Ecm29_N"/>
</dbReference>
<proteinExistence type="predicted"/>
<feature type="compositionally biased region" description="Acidic residues" evidence="5">
    <location>
        <begin position="1386"/>
        <end position="1408"/>
    </location>
</feature>
<accession>A0AAD3DUZ0</accession>
<feature type="domain" description="Proteasome adapter and scaffold protein ECM29 HEAT-repeat" evidence="7">
    <location>
        <begin position="1851"/>
        <end position="1956"/>
    </location>
</feature>
<keyword evidence="3" id="KW-0677">Repeat</keyword>
<feature type="compositionally biased region" description="Low complexity" evidence="5">
    <location>
        <begin position="876"/>
        <end position="886"/>
    </location>
</feature>
<evidence type="ECO:0000259" key="6">
    <source>
        <dbReference type="Pfam" id="PF13001"/>
    </source>
</evidence>
<feature type="region of interest" description="Disordered" evidence="5">
    <location>
        <begin position="1643"/>
        <end position="1669"/>
    </location>
</feature>
<evidence type="ECO:0000256" key="5">
    <source>
        <dbReference type="SAM" id="MobiDB-lite"/>
    </source>
</evidence>
<name>A0AAD3DUZ0_9CHLO</name>
<feature type="non-terminal residue" evidence="8">
    <location>
        <position position="1"/>
    </location>
</feature>
<dbReference type="InterPro" id="IPR016024">
    <property type="entry name" value="ARM-type_fold"/>
</dbReference>
<evidence type="ECO:0000313" key="8">
    <source>
        <dbReference type="EMBL" id="GFR47108.1"/>
    </source>
</evidence>
<feature type="compositionally biased region" description="Polar residues" evidence="5">
    <location>
        <begin position="2461"/>
        <end position="2474"/>
    </location>
</feature>
<feature type="region of interest" description="Disordered" evidence="5">
    <location>
        <begin position="1957"/>
        <end position="1985"/>
    </location>
</feature>
<organism evidence="8 9">
    <name type="scientific">Astrephomene gubernaculifera</name>
    <dbReference type="NCBI Taxonomy" id="47775"/>
    <lineage>
        <taxon>Eukaryota</taxon>
        <taxon>Viridiplantae</taxon>
        <taxon>Chlorophyta</taxon>
        <taxon>core chlorophytes</taxon>
        <taxon>Chlorophyceae</taxon>
        <taxon>CS clade</taxon>
        <taxon>Chlamydomonadales</taxon>
        <taxon>Astrephomenaceae</taxon>
        <taxon>Astrephomene</taxon>
    </lineage>
</organism>
<dbReference type="Gene3D" id="1.25.10.10">
    <property type="entry name" value="Leucine-rich Repeat Variant"/>
    <property type="match status" value="2"/>
</dbReference>
<feature type="compositionally biased region" description="Low complexity" evidence="5">
    <location>
        <begin position="1065"/>
        <end position="1083"/>
    </location>
</feature>
<comment type="caution">
    <text evidence="8">The sequence shown here is derived from an EMBL/GenBank/DDBJ whole genome shotgun (WGS) entry which is preliminary data.</text>
</comment>
<evidence type="ECO:0000313" key="9">
    <source>
        <dbReference type="Proteomes" id="UP001054857"/>
    </source>
</evidence>
<feature type="region of interest" description="Disordered" evidence="5">
    <location>
        <begin position="2275"/>
        <end position="2301"/>
    </location>
</feature>
<dbReference type="PANTHER" id="PTHR23346:SF19">
    <property type="entry name" value="PROTEASOME ADAPTER AND SCAFFOLD PROTEIN ECM29"/>
    <property type="match status" value="1"/>
</dbReference>
<feature type="region of interest" description="Disordered" evidence="5">
    <location>
        <begin position="1065"/>
        <end position="1084"/>
    </location>
</feature>
<sequence length="2497" mass="254580">MATATPAVPTAAEEVAGLDRVLTRLALTEDDKLEKVLGRLIPVVLGQLSSPHEATRKKVLEILAHVNKRIKGQPSLQLPLRELVSMYTAEAPQGTTAASYGMVRNFSLVYAEMAAERAPGAERMAVLSSLLTGISRRPPAHRPICLRIAAAALEQLGTGGVGGYGMSSSSVISLLQPPTAATAAAGAGAAASAGAATTASPSASAVAAKEGPRDVEMQGGGDVEGGKKEEAGEVKEKEEEMSAAEAAWRRQWPFFADAADRDIFLSYGLKLLLYTARTSRQPATPLAAAAAATAAAAAAAGGAAGAAPPPPPPPGLSPADVRQLEEKGALSAEQISRRKLGLLNLLAAAASIGPGMMEGGQQGPMGQRPAGQSQSQRQPPLPVGLLLPLLLVAAGDPAEAVARRGEELLRRSAALDAARPSADLDHPATLAPLLRLFHGSAVQLVYDTNKSDDANPAGGTTETAGSTAGGDESRRLFQQLLQPDPNPDTAATAAGPGLRSRLVAVFCRSIAFANLFPASLLTIQECVLPPAAAAAAVPSGAGGATASGGSGGAGGVYGRLRGQGLELCGWVFKHAGRHQLRAMGPVVMKGLLDTLDSTAAGGGGGMMDTATMTLRGAAYQALGTLSQRVPELMRSRTDIARRFFAALSDEPPGVRAAVQEATGALSRAYVVEDRGLYDNLSQAQEEGDVVRQLDELLLESIRSPKDAVRLAAVQWACRLFPFHHVPARWVCILAAGDSRHDVREEGANGLKPPAAAAAAAGGSGTGREGTAGGGAAAAGAGAAAGAAAPGRSRLPSLYSLLSYVRHQLPRLRHPADPLSPLPLPPRSTLALISLLRACRHVTGAIHTTMASPIAARVPSTGAADAASTNPGGGSSMAAREAAATAMEVDEGEGEGEADEERVRPMGHQGDPDLLLKADDTRSLLVGYQTALEWGLCRVEGNAEVAAAALEALVEAAAEEEEQEGEQEEGRQRWKTTDGRVVAGRYVSRTAWLRSLLSHPYDITTRTAAARLLGSHVAGAMGAAEAGELLSSLCAQLAPLTSNKPSSTATAAAAAAAATPAAAAPIPAASQPASHTPAHPAPTHVKPEEAEGCLLAIGFMLASAATTGSPALQPAAITAAVHTLTAVLCGCSSGASSSGSAVPSPLSEPTAPAFVRATAALALSYSCAAGPQPALLLPAASVGVDGNGGAGGGTGGSGSGSGTGGDTVAAATAATAVGMDVDKAAPKHEEEQKQQQQQQQTRRVLDLVVDRILDLIKGGDGSSSSKSSAADAGKVTSRALAAAGFLAGGWGGAWVWGPEDAVTPSDPRVGAGAAGSTSDPRVGRVAERLLEGVFSVASSKSEDVQFAAGEALAWAFGGLPASLPPAVVLRGNYTSLADSLGGGQKEVEEEEEEEEEEAEGEEEGAEVEQQDAKQSEGEGEEAAVVLAGQAALRQAVLGRLLGELLVSSRSEFRCAGAVWLVSLLGCCGGGGARELSSAGGRLPEIQEALSGLLGDPNELTQEMASRGVSLVYELGDEEIREQLVQRLVAVLQGGGGAAGGKPKLTPETQIFEEGALGSLPASGGAGGGGAAGSSGTAAGSSSGSSGGGGGGLSTYKELCALATDLGQPDLIYKFMDLAHHAAALNSRRGAAFGFASIARMAARGGRRKGAKGTRPAKKAKGREGKPSERGPQAVLTAHLDALVPKLYRYTHDPNPRVAEAMVAIWRALVDDPRVTLDKHFPAIMSDLLREMGGRLWRNRQAACGAAEGLLQGRRWPELAPYFAQLWTMMFRAMDDIKDSVRRAAVSLSRTVRGLTLRLADPAHTSAKDCTAAVSEVLPVLLGQGLTSSVAEVRGLSVEVLSLLSRSAPPAALRPLLGAMVPALLEALSNMEDARLNYVEQHAERWGLDAERLEGARVAAARGSPLGDTLDLAARLADASSLETLVPALVTSVRRGVGLNTKVGTARFIRLLASRPSALTSGGGGGGVGSSAAGSGASASQPPAQEQPLLRSHAAPLLRALVAAVRGERSGTVRKAYAAAAAQVVRHASEKRQDKFVEEALLSYNDPGADVDSRLSGGLLLRQLQAAAPELLRRYDTTVLPTAFAAKMDPEDKEVAAVWGEVWEEGVSSEPAALRLYGGEVCTALVEALGGQQWGRKRAAAEATVKLTEIAPDALGDHGRRLASALLAELRVGRLWEGKETLLGAIAALVAADPRVVSEAATDPRVTREAAIGADDAGHAALVEVLMAAVQRKKMSYRTAALTALNVVLRSLPGCHWGRVAPRLMADVERHCEPAAATAASATASTTTPPTESGTAAGGEDAPPAPLPLPECLTCLSTAFTRVGTAAAAATAGTADTSAAAAAGEEVESSGRQFAGVLGRVLGAGWIGWQGKMAAAAAVAAVAQRCSAVQLSPASSAALLGRLSPALLATAQDFQVHQLRMACLTALSAITTAVQPPAVQPPAVQPPAVQPPAVQPPAVQPPSATTTAVQPSSPSAGWSEADRRQVLPGLVAGLRQLAG</sequence>
<feature type="region of interest" description="Disordered" evidence="5">
    <location>
        <begin position="2436"/>
        <end position="2482"/>
    </location>
</feature>
<feature type="domain" description="Proteasome component Ecm29 N-terminal" evidence="6">
    <location>
        <begin position="18"/>
        <end position="156"/>
    </location>
</feature>
<feature type="region of interest" description="Disordered" evidence="5">
    <location>
        <begin position="1561"/>
        <end position="1586"/>
    </location>
</feature>
<dbReference type="EMBL" id="BMAR01000017">
    <property type="protein sequence ID" value="GFR47108.1"/>
    <property type="molecule type" value="Genomic_DNA"/>
</dbReference>
<feature type="compositionally biased region" description="Basic and acidic residues" evidence="5">
    <location>
        <begin position="224"/>
        <end position="238"/>
    </location>
</feature>
<feature type="region of interest" description="Disordered" evidence="5">
    <location>
        <begin position="204"/>
        <end position="238"/>
    </location>
</feature>
<feature type="region of interest" description="Disordered" evidence="5">
    <location>
        <begin position="356"/>
        <end position="381"/>
    </location>
</feature>
<dbReference type="Pfam" id="PF13001">
    <property type="entry name" value="ECM29_N"/>
    <property type="match status" value="2"/>
</dbReference>
<dbReference type="Proteomes" id="UP001054857">
    <property type="component" value="Unassembled WGS sequence"/>
</dbReference>